<feature type="region of interest" description="Disordered" evidence="1">
    <location>
        <begin position="413"/>
        <end position="434"/>
    </location>
</feature>
<dbReference type="Proteomes" id="UP001159363">
    <property type="component" value="Chromosome 2"/>
</dbReference>
<reference evidence="2 3" key="1">
    <citation type="submission" date="2023-02" db="EMBL/GenBank/DDBJ databases">
        <title>LHISI_Scaffold_Assembly.</title>
        <authorList>
            <person name="Stuart O.P."/>
            <person name="Cleave R."/>
            <person name="Magrath M.J.L."/>
            <person name="Mikheyev A.S."/>
        </authorList>
    </citation>
    <scope>NUCLEOTIDE SEQUENCE [LARGE SCALE GENOMIC DNA]</scope>
    <source>
        <strain evidence="2">Daus_M_001</strain>
        <tissue evidence="2">Leg muscle</tissue>
    </source>
</reference>
<evidence type="ECO:0000313" key="3">
    <source>
        <dbReference type="Proteomes" id="UP001159363"/>
    </source>
</evidence>
<comment type="caution">
    <text evidence="2">The sequence shown here is derived from an EMBL/GenBank/DDBJ whole genome shotgun (WGS) entry which is preliminary data.</text>
</comment>
<evidence type="ECO:0000256" key="1">
    <source>
        <dbReference type="SAM" id="MobiDB-lite"/>
    </source>
</evidence>
<dbReference type="EMBL" id="JARBHB010000002">
    <property type="protein sequence ID" value="KAJ8894380.1"/>
    <property type="molecule type" value="Genomic_DNA"/>
</dbReference>
<evidence type="ECO:0000313" key="2">
    <source>
        <dbReference type="EMBL" id="KAJ8894380.1"/>
    </source>
</evidence>
<feature type="region of interest" description="Disordered" evidence="1">
    <location>
        <begin position="139"/>
        <end position="168"/>
    </location>
</feature>
<feature type="compositionally biased region" description="Polar residues" evidence="1">
    <location>
        <begin position="149"/>
        <end position="168"/>
    </location>
</feature>
<organism evidence="2 3">
    <name type="scientific">Dryococelus australis</name>
    <dbReference type="NCBI Taxonomy" id="614101"/>
    <lineage>
        <taxon>Eukaryota</taxon>
        <taxon>Metazoa</taxon>
        <taxon>Ecdysozoa</taxon>
        <taxon>Arthropoda</taxon>
        <taxon>Hexapoda</taxon>
        <taxon>Insecta</taxon>
        <taxon>Pterygota</taxon>
        <taxon>Neoptera</taxon>
        <taxon>Polyneoptera</taxon>
        <taxon>Phasmatodea</taxon>
        <taxon>Verophasmatodea</taxon>
        <taxon>Anareolatae</taxon>
        <taxon>Phasmatidae</taxon>
        <taxon>Eurycanthinae</taxon>
        <taxon>Dryococelus</taxon>
    </lineage>
</organism>
<keyword evidence="3" id="KW-1185">Reference proteome</keyword>
<feature type="region of interest" description="Disordered" evidence="1">
    <location>
        <begin position="334"/>
        <end position="355"/>
    </location>
</feature>
<name>A0ABQ9ICI8_9NEOP</name>
<feature type="region of interest" description="Disordered" evidence="1">
    <location>
        <begin position="226"/>
        <end position="249"/>
    </location>
</feature>
<gene>
    <name evidence="2" type="ORF">PR048_007031</name>
</gene>
<sequence>MPHFLQLQDGMYERARASPLVFLAREPRPLLTFGLSTTHHDELRLTNQRCRSPGNVAPVAGGLPRDTPAVSHDHPTKPVTTKYRCEAGPSQDDYTGDKRCRGSRRGHWNGRRGGTGLMRPLFLLITSPLFLLLCGAVTSSPNNERDTRTCSLRSRGDTGSSPGTHGPQKENTFSFINFYFVSDFFGLIALEMQSSEGQARAKCVGFTQRPALFLKLRRDLHTPSFAQSHQMGHGQRCKTATPRSTEWNLSRSRMDALPRSGITASSLTELSNVTTRGPPTTGVCLGAASREAIVSYSLTRRYSGPHATPCPNHRHAQSSVIRTPYQRRQVELQRNATAGGNRKAPRKQAGRRQPPLRFRMTPSSLLYGGGGGGLAVSLLAPPPKANRIQSPAGSLPDFRKWYSCRTMPLIGGFSRRPRATPPRHSGAAPYSLRSPSSALKTSLLRVAQISSLTPAAGGRGNSFRNCIQTISVTKPSST</sequence>
<protein>
    <submittedName>
        <fullName evidence="2">Uncharacterized protein</fullName>
    </submittedName>
</protein>
<feature type="region of interest" description="Disordered" evidence="1">
    <location>
        <begin position="61"/>
        <end position="107"/>
    </location>
</feature>
<accession>A0ABQ9ICI8</accession>
<proteinExistence type="predicted"/>